<feature type="binding site" evidence="4">
    <location>
        <begin position="5"/>
        <end position="9"/>
    </location>
    <ligand>
        <name>ATP</name>
        <dbReference type="ChEBI" id="CHEBI:30616"/>
    </ligand>
</feature>
<name>A0A134CD36_9FIRM</name>
<dbReference type="PIRSF" id="PIRSF006806">
    <property type="entry name" value="FTHF_cligase"/>
    <property type="match status" value="1"/>
</dbReference>
<organism evidence="6 8">
    <name type="scientific">Megasphaera hutchinsoni</name>
    <dbReference type="NCBI Taxonomy" id="1588748"/>
    <lineage>
        <taxon>Bacteria</taxon>
        <taxon>Bacillati</taxon>
        <taxon>Bacillota</taxon>
        <taxon>Negativicutes</taxon>
        <taxon>Veillonellales</taxon>
        <taxon>Veillonellaceae</taxon>
        <taxon>Megasphaera</taxon>
    </lineage>
</organism>
<proteinExistence type="inferred from homology"/>
<comment type="cofactor">
    <cofactor evidence="5">
        <name>Mg(2+)</name>
        <dbReference type="ChEBI" id="CHEBI:18420"/>
    </cofactor>
</comment>
<accession>A0A2J8BBE0</accession>
<keyword evidence="2 4" id="KW-0547">Nucleotide-binding</keyword>
<dbReference type="Pfam" id="PF01812">
    <property type="entry name" value="5-FTHF_cyc-lig"/>
    <property type="match status" value="1"/>
</dbReference>
<evidence type="ECO:0000313" key="6">
    <source>
        <dbReference type="EMBL" id="KXB90115.1"/>
    </source>
</evidence>
<evidence type="ECO:0000313" key="9">
    <source>
        <dbReference type="Proteomes" id="UP000242958"/>
    </source>
</evidence>
<dbReference type="STRING" id="1588748.HMPREF3182_01428"/>
<dbReference type="PATRIC" id="fig|1588748.3.peg.1381"/>
<dbReference type="GO" id="GO:0005524">
    <property type="term" value="F:ATP binding"/>
    <property type="evidence" value="ECO:0007669"/>
    <property type="project" value="UniProtKB-KW"/>
</dbReference>
<comment type="catalytic activity">
    <reaction evidence="5">
        <text>(6S)-5-formyl-5,6,7,8-tetrahydrofolate + ATP = (6R)-5,10-methenyltetrahydrofolate + ADP + phosphate</text>
        <dbReference type="Rhea" id="RHEA:10488"/>
        <dbReference type="ChEBI" id="CHEBI:30616"/>
        <dbReference type="ChEBI" id="CHEBI:43474"/>
        <dbReference type="ChEBI" id="CHEBI:57455"/>
        <dbReference type="ChEBI" id="CHEBI:57457"/>
        <dbReference type="ChEBI" id="CHEBI:456216"/>
        <dbReference type="EC" id="6.3.3.2"/>
    </reaction>
</comment>
<evidence type="ECO:0000313" key="7">
    <source>
        <dbReference type="EMBL" id="PNH22088.1"/>
    </source>
</evidence>
<evidence type="ECO:0000256" key="3">
    <source>
        <dbReference type="ARBA" id="ARBA00022840"/>
    </source>
</evidence>
<reference evidence="8" key="1">
    <citation type="submission" date="2016-01" db="EMBL/GenBank/DDBJ databases">
        <authorList>
            <person name="Mitreva M."/>
            <person name="Pepin K.H."/>
            <person name="Mihindukulasuriya K.A."/>
            <person name="Fulton R."/>
            <person name="Fronick C."/>
            <person name="O'Laughlin M."/>
            <person name="Miner T."/>
            <person name="Herter B."/>
            <person name="Rosa B.A."/>
            <person name="Cordes M."/>
            <person name="Tomlinson C."/>
            <person name="Wollam A."/>
            <person name="Palsikar V.B."/>
            <person name="Mardis E.R."/>
            <person name="Wilson R.K."/>
        </authorList>
    </citation>
    <scope>NUCLEOTIDE SEQUENCE [LARGE SCALE GENOMIC DNA]</scope>
    <source>
        <strain evidence="8">KA00182</strain>
    </source>
</reference>
<dbReference type="GO" id="GO:0030272">
    <property type="term" value="F:5-formyltetrahydrofolate cyclo-ligase activity"/>
    <property type="evidence" value="ECO:0007669"/>
    <property type="project" value="UniProtKB-EC"/>
</dbReference>
<dbReference type="InterPro" id="IPR002698">
    <property type="entry name" value="FTHF_cligase"/>
</dbReference>
<keyword evidence="6" id="KW-0436">Ligase</keyword>
<dbReference type="PANTHER" id="PTHR23407">
    <property type="entry name" value="ATPASE INHIBITOR/5-FORMYLTETRAHYDROFOLATE CYCLO-LIGASE"/>
    <property type="match status" value="1"/>
</dbReference>
<dbReference type="SUPFAM" id="SSF100950">
    <property type="entry name" value="NagB/RpiA/CoA transferase-like"/>
    <property type="match status" value="1"/>
</dbReference>
<dbReference type="RefSeq" id="WP_062486442.1">
    <property type="nucleotide sequence ID" value="NZ_NFMF01000003.1"/>
</dbReference>
<evidence type="ECO:0000256" key="4">
    <source>
        <dbReference type="PIRSR" id="PIRSR006806-1"/>
    </source>
</evidence>
<dbReference type="PANTHER" id="PTHR23407:SF1">
    <property type="entry name" value="5-FORMYLTETRAHYDROFOLATE CYCLO-LIGASE"/>
    <property type="match status" value="1"/>
</dbReference>
<dbReference type="InterPro" id="IPR037171">
    <property type="entry name" value="NagB/RpiA_transferase-like"/>
</dbReference>
<gene>
    <name evidence="7" type="ORF">CAL30_02150</name>
    <name evidence="6" type="ORF">HMPREF3182_01428</name>
</gene>
<feature type="binding site" evidence="4">
    <location>
        <position position="56"/>
    </location>
    <ligand>
        <name>substrate</name>
    </ligand>
</feature>
<keyword evidence="5" id="KW-0460">Magnesium</keyword>
<dbReference type="GO" id="GO:0046872">
    <property type="term" value="F:metal ion binding"/>
    <property type="evidence" value="ECO:0007669"/>
    <property type="project" value="UniProtKB-KW"/>
</dbReference>
<feature type="binding site" evidence="4">
    <location>
        <begin position="133"/>
        <end position="141"/>
    </location>
    <ligand>
        <name>ATP</name>
        <dbReference type="ChEBI" id="CHEBI:30616"/>
    </ligand>
</feature>
<dbReference type="EC" id="6.3.3.2" evidence="5"/>
<feature type="binding site" evidence="4">
    <location>
        <position position="51"/>
    </location>
    <ligand>
        <name>substrate</name>
    </ligand>
</feature>
<dbReference type="Proteomes" id="UP000242958">
    <property type="component" value="Unassembled WGS sequence"/>
</dbReference>
<dbReference type="GO" id="GO:0009396">
    <property type="term" value="P:folic acid-containing compound biosynthetic process"/>
    <property type="evidence" value="ECO:0007669"/>
    <property type="project" value="TreeGrafter"/>
</dbReference>
<keyword evidence="5" id="KW-0479">Metal-binding</keyword>
<dbReference type="InterPro" id="IPR024185">
    <property type="entry name" value="FTHF_cligase-like_sf"/>
</dbReference>
<dbReference type="Proteomes" id="UP000070160">
    <property type="component" value="Unassembled WGS sequence"/>
</dbReference>
<comment type="caution">
    <text evidence="6">The sequence shown here is derived from an EMBL/GenBank/DDBJ whole genome shotgun (WGS) entry which is preliminary data.</text>
</comment>
<evidence type="ECO:0000256" key="5">
    <source>
        <dbReference type="RuleBase" id="RU361279"/>
    </source>
</evidence>
<dbReference type="AlphaFoldDB" id="A0A134CD36"/>
<evidence type="ECO:0000256" key="2">
    <source>
        <dbReference type="ARBA" id="ARBA00022741"/>
    </source>
</evidence>
<accession>A0A134CD36</accession>
<keyword evidence="8" id="KW-1185">Reference proteome</keyword>
<reference evidence="7 9" key="3">
    <citation type="submission" date="2017-05" db="EMBL/GenBank/DDBJ databases">
        <authorList>
            <person name="Song R."/>
            <person name="Chenine A.L."/>
            <person name="Ruprecht R.M."/>
        </authorList>
    </citation>
    <scope>NUCLEOTIDE SEQUENCE [LARGE SCALE GENOMIC DNA]</scope>
    <source>
        <strain evidence="7 9">KA00229</strain>
    </source>
</reference>
<dbReference type="GO" id="GO:0035999">
    <property type="term" value="P:tetrahydrofolate interconversion"/>
    <property type="evidence" value="ECO:0007669"/>
    <property type="project" value="TreeGrafter"/>
</dbReference>
<dbReference type="EMBL" id="NFMF01000003">
    <property type="protein sequence ID" value="PNH22088.1"/>
    <property type="molecule type" value="Genomic_DNA"/>
</dbReference>
<evidence type="ECO:0000313" key="8">
    <source>
        <dbReference type="Proteomes" id="UP000070160"/>
    </source>
</evidence>
<keyword evidence="3 4" id="KW-0067">ATP-binding</keyword>
<protein>
    <recommendedName>
        <fullName evidence="5">5-formyltetrahydrofolate cyclo-ligase</fullName>
        <ecNumber evidence="5">6.3.3.2</ecNumber>
    </recommendedName>
</protein>
<comment type="similarity">
    <text evidence="1 5">Belongs to the 5-formyltetrahydrofolate cyclo-ligase family.</text>
</comment>
<sequence length="189" mass="21151">MQYSKARLRTDIKEQIAKIACEKMSADSQLICRRLCCLSAYQKARRILFFLATKQEVCIDTVLVHALANQKEVYVPRCQAAGSMEAVRLYSLEETRIGMYGIRTVSDKRPPLATEALDLIMVPALAFDVKGHRLGHGGGYYDRFLARSGQALCIGVAWDCQVVAQVPIEPWDRGVSAILTPTRFLKITI</sequence>
<dbReference type="Gene3D" id="3.40.50.10420">
    <property type="entry name" value="NagB/RpiA/CoA transferase-like"/>
    <property type="match status" value="1"/>
</dbReference>
<evidence type="ECO:0000256" key="1">
    <source>
        <dbReference type="ARBA" id="ARBA00010638"/>
    </source>
</evidence>
<dbReference type="EMBL" id="LSDT01000050">
    <property type="protein sequence ID" value="KXB90115.1"/>
    <property type="molecule type" value="Genomic_DNA"/>
</dbReference>
<reference evidence="6" key="2">
    <citation type="submission" date="2016-01" db="EMBL/GenBank/DDBJ databases">
        <authorList>
            <person name="Oliw E.H."/>
        </authorList>
    </citation>
    <scope>NUCLEOTIDE SEQUENCE [LARGE SCALE GENOMIC DNA]</scope>
    <source>
        <strain evidence="6">KA00182</strain>
    </source>
</reference>
<dbReference type="NCBIfam" id="TIGR02727">
    <property type="entry name" value="MTHFS_bact"/>
    <property type="match status" value="1"/>
</dbReference>